<evidence type="ECO:0000256" key="1">
    <source>
        <dbReference type="SAM" id="SignalP"/>
    </source>
</evidence>
<comment type="caution">
    <text evidence="3">The sequence shown here is derived from an EMBL/GenBank/DDBJ whole genome shotgun (WGS) entry which is preliminary data.</text>
</comment>
<name>A0A9X4RFS2_9ACTN</name>
<sequence length="506" mass="54892">MKRTWKAVAACAAALVLGACSAGSGGLGAGGGGQTDELKVGTFLDLTSWDPAKADIGFDGPYLSAVYDPLVALNDKSQPIPALATQWSYSPDGLTLTMKLRTGVTFDDGKPFDADAAVVNLEHLKNGVRSSDAYQDVTSITKVDNDTIALHLKQRDDTLLYFMGLGRSWMASPAAIESGSLDKGPDGSGPYTYEVGQSTPGSKYVFTKKKNYWDSATYPFSTVRLMPITDQTASLNAMLSGQLNVDYANPADTPKAQQNNWNVASGVATWVGLQFVDRAGQHVPALGDVRVRQAINYAFDSAAMLHSIGNNAGELTNQLFPVGDPAYNPALNSRYAYNLSKAKQLMAEAGYAHGFSVTMPMATMFQVWQPAVEQTFHQLGIDVKWDNMSPADYQKNAPTYPLFIAVVAMDSNMMATVKRQITEPQWYNPDPAIESQPEMARLVQTAQATTGQAQVDAVRQLNAQLIEKAYNAVWYQANNTYFSVHGIKVTPITGTMFPPLRFIQRG</sequence>
<dbReference type="EMBL" id="JANRHA010000021">
    <property type="protein sequence ID" value="MDG3017003.1"/>
    <property type="molecule type" value="Genomic_DNA"/>
</dbReference>
<dbReference type="Proteomes" id="UP001152755">
    <property type="component" value="Unassembled WGS sequence"/>
</dbReference>
<dbReference type="InterPro" id="IPR000914">
    <property type="entry name" value="SBP_5_dom"/>
</dbReference>
<feature type="domain" description="Solute-binding protein family 5" evidence="2">
    <location>
        <begin position="79"/>
        <end position="408"/>
    </location>
</feature>
<accession>A0A9X4RFS2</accession>
<protein>
    <submittedName>
        <fullName evidence="3">ABC transporter substrate-binding protein</fullName>
    </submittedName>
</protein>
<evidence type="ECO:0000259" key="2">
    <source>
        <dbReference type="Pfam" id="PF00496"/>
    </source>
</evidence>
<organism evidence="3 4">
    <name type="scientific">Speluncibacter jeojiensis</name>
    <dbReference type="NCBI Taxonomy" id="2710754"/>
    <lineage>
        <taxon>Bacteria</taxon>
        <taxon>Bacillati</taxon>
        <taxon>Actinomycetota</taxon>
        <taxon>Actinomycetes</taxon>
        <taxon>Mycobacteriales</taxon>
        <taxon>Speluncibacteraceae</taxon>
        <taxon>Speluncibacter</taxon>
    </lineage>
</organism>
<dbReference type="SUPFAM" id="SSF53850">
    <property type="entry name" value="Periplasmic binding protein-like II"/>
    <property type="match status" value="1"/>
</dbReference>
<dbReference type="PIRSF" id="PIRSF002741">
    <property type="entry name" value="MppA"/>
    <property type="match status" value="1"/>
</dbReference>
<dbReference type="AlphaFoldDB" id="A0A9X4RFS2"/>
<keyword evidence="1" id="KW-0732">Signal</keyword>
<dbReference type="PROSITE" id="PS51257">
    <property type="entry name" value="PROKAR_LIPOPROTEIN"/>
    <property type="match status" value="1"/>
</dbReference>
<dbReference type="Gene3D" id="3.40.190.10">
    <property type="entry name" value="Periplasmic binding protein-like II"/>
    <property type="match status" value="1"/>
</dbReference>
<dbReference type="GO" id="GO:0015833">
    <property type="term" value="P:peptide transport"/>
    <property type="evidence" value="ECO:0007669"/>
    <property type="project" value="TreeGrafter"/>
</dbReference>
<dbReference type="InterPro" id="IPR030678">
    <property type="entry name" value="Peptide/Ni-bd"/>
</dbReference>
<dbReference type="GO" id="GO:0043190">
    <property type="term" value="C:ATP-binding cassette (ABC) transporter complex"/>
    <property type="evidence" value="ECO:0007669"/>
    <property type="project" value="InterPro"/>
</dbReference>
<evidence type="ECO:0000313" key="3">
    <source>
        <dbReference type="EMBL" id="MDG3017003.1"/>
    </source>
</evidence>
<dbReference type="PANTHER" id="PTHR30290">
    <property type="entry name" value="PERIPLASMIC BINDING COMPONENT OF ABC TRANSPORTER"/>
    <property type="match status" value="1"/>
</dbReference>
<dbReference type="RefSeq" id="WP_332520766.1">
    <property type="nucleotide sequence ID" value="NZ_JANRHA010000021.1"/>
</dbReference>
<dbReference type="Gene3D" id="3.10.105.10">
    <property type="entry name" value="Dipeptide-binding Protein, Domain 3"/>
    <property type="match status" value="1"/>
</dbReference>
<dbReference type="Pfam" id="PF00496">
    <property type="entry name" value="SBP_bac_5"/>
    <property type="match status" value="1"/>
</dbReference>
<dbReference type="GO" id="GO:0042597">
    <property type="term" value="C:periplasmic space"/>
    <property type="evidence" value="ECO:0007669"/>
    <property type="project" value="UniProtKB-ARBA"/>
</dbReference>
<gene>
    <name evidence="3" type="ORF">NVS88_20830</name>
</gene>
<proteinExistence type="predicted"/>
<feature type="chain" id="PRO_5040793878" evidence="1">
    <location>
        <begin position="23"/>
        <end position="506"/>
    </location>
</feature>
<evidence type="ECO:0000313" key="4">
    <source>
        <dbReference type="Proteomes" id="UP001152755"/>
    </source>
</evidence>
<dbReference type="InterPro" id="IPR039424">
    <property type="entry name" value="SBP_5"/>
</dbReference>
<keyword evidence="4" id="KW-1185">Reference proteome</keyword>
<feature type="signal peptide" evidence="1">
    <location>
        <begin position="1"/>
        <end position="22"/>
    </location>
</feature>
<reference evidence="3" key="1">
    <citation type="submission" date="2022-08" db="EMBL/GenBank/DDBJ databases">
        <title>Genome analysis of Corynebacteriales strain.</title>
        <authorList>
            <person name="Lee S.D."/>
        </authorList>
    </citation>
    <scope>NUCLEOTIDE SEQUENCE</scope>
    <source>
        <strain evidence="3">D3-21</strain>
    </source>
</reference>
<dbReference type="GO" id="GO:1904680">
    <property type="term" value="F:peptide transmembrane transporter activity"/>
    <property type="evidence" value="ECO:0007669"/>
    <property type="project" value="TreeGrafter"/>
</dbReference>